<evidence type="ECO:0008006" key="4">
    <source>
        <dbReference type="Google" id="ProtNLM"/>
    </source>
</evidence>
<protein>
    <recommendedName>
        <fullName evidence="4">Glycosyltransferase RgtA/B/C/D-like domain-containing protein</fullName>
    </recommendedName>
</protein>
<keyword evidence="1" id="KW-0812">Transmembrane</keyword>
<dbReference type="AlphaFoldDB" id="A0A7X9IIZ0"/>
<feature type="transmembrane region" description="Helical" evidence="1">
    <location>
        <begin position="399"/>
        <end position="419"/>
    </location>
</feature>
<feature type="transmembrane region" description="Helical" evidence="1">
    <location>
        <begin position="301"/>
        <end position="319"/>
    </location>
</feature>
<feature type="transmembrane region" description="Helical" evidence="1">
    <location>
        <begin position="151"/>
        <end position="177"/>
    </location>
</feature>
<keyword evidence="1" id="KW-1133">Transmembrane helix</keyword>
<feature type="transmembrane region" description="Helical" evidence="1">
    <location>
        <begin position="183"/>
        <end position="201"/>
    </location>
</feature>
<dbReference type="EMBL" id="JAAZON010000215">
    <property type="protein sequence ID" value="NMC62533.1"/>
    <property type="molecule type" value="Genomic_DNA"/>
</dbReference>
<feature type="transmembrane region" description="Helical" evidence="1">
    <location>
        <begin position="74"/>
        <end position="91"/>
    </location>
</feature>
<feature type="transmembrane region" description="Helical" evidence="1">
    <location>
        <begin position="331"/>
        <end position="351"/>
    </location>
</feature>
<keyword evidence="1" id="KW-0472">Membrane</keyword>
<sequence length="605" mass="69774">MRFIERFRQLNIFSVLTGLFFLAYCYFFWKGLDGKWFHPDWSTDDALQQVYPFYKVVNPGIFAGDYITKMMECYLAPLHYWLSYGITLLTGDPIMMGHWVMLLQILMALFFIFMTVRHAAGTPAGFFAATWFLHTRYVIQRMTGGLPRGWAATVLAGFLYFLMIGNHLAVLAVLFVGCLLHPPTTLICAVCYGIFLLWKVTFLNSCPETKQHLLRYILLSPFYLITVFSIVRMPPEIGNMVTYKQALEMPEFQRVQPDKGILTEGRFPFVPLSPVIQEVKTFAFMAFTGRLYDPGPFVKKTIRPVVVFILFAVIVTSLWKKIKLIPPELYFYLLAIGIVYQASRLLAFRLYVPDRHLQFPMAIFFILAFTIGIWRLFYPIKEAWSFSVKSNSFKSPIPLKAGGWGMVGLLMLGAFIYIGSGTALKGSLNFNCARHSKGPVFEWISKNLPPKSLIAGHPSSLDYLQLFGMRKAYATTETYHPFFDKYLAEITRRLTISFRALYSRNVNEFVSLLIPEGIDYFLFERRLFYPHNLKEAKYTAPFDKLVRELSSDEASNYVYKKLPSTLRIPMTRETLAKYPIFPYWDESYVLVDVKKLANSLEGKAE</sequence>
<reference evidence="2 3" key="1">
    <citation type="journal article" date="2020" name="Biotechnol. Biofuels">
        <title>New insights from the biogas microbiome by comprehensive genome-resolved metagenomics of nearly 1600 species originating from multiple anaerobic digesters.</title>
        <authorList>
            <person name="Campanaro S."/>
            <person name="Treu L."/>
            <person name="Rodriguez-R L.M."/>
            <person name="Kovalovszki A."/>
            <person name="Ziels R.M."/>
            <person name="Maus I."/>
            <person name="Zhu X."/>
            <person name="Kougias P.G."/>
            <person name="Basile A."/>
            <person name="Luo G."/>
            <person name="Schluter A."/>
            <person name="Konstantinidis K.T."/>
            <person name="Angelidaki I."/>
        </authorList>
    </citation>
    <scope>NUCLEOTIDE SEQUENCE [LARGE SCALE GENOMIC DNA]</scope>
    <source>
        <strain evidence="2">AS27yjCOA_65</strain>
    </source>
</reference>
<evidence type="ECO:0000313" key="2">
    <source>
        <dbReference type="EMBL" id="NMC62533.1"/>
    </source>
</evidence>
<dbReference type="Proteomes" id="UP000524246">
    <property type="component" value="Unassembled WGS sequence"/>
</dbReference>
<organism evidence="2 3">
    <name type="scientific">SAR324 cluster bacterium</name>
    <dbReference type="NCBI Taxonomy" id="2024889"/>
    <lineage>
        <taxon>Bacteria</taxon>
        <taxon>Deltaproteobacteria</taxon>
        <taxon>SAR324 cluster</taxon>
    </lineage>
</organism>
<proteinExistence type="predicted"/>
<evidence type="ECO:0000256" key="1">
    <source>
        <dbReference type="SAM" id="Phobius"/>
    </source>
</evidence>
<accession>A0A7X9IIZ0</accession>
<comment type="caution">
    <text evidence="2">The sequence shown here is derived from an EMBL/GenBank/DDBJ whole genome shotgun (WGS) entry which is preliminary data.</text>
</comment>
<feature type="transmembrane region" description="Helical" evidence="1">
    <location>
        <begin position="12"/>
        <end position="29"/>
    </location>
</feature>
<gene>
    <name evidence="2" type="ORF">GYA55_05125</name>
</gene>
<evidence type="ECO:0000313" key="3">
    <source>
        <dbReference type="Proteomes" id="UP000524246"/>
    </source>
</evidence>
<feature type="transmembrane region" description="Helical" evidence="1">
    <location>
        <begin position="357"/>
        <end position="378"/>
    </location>
</feature>
<name>A0A7X9IIZ0_9DELT</name>
<feature type="transmembrane region" description="Helical" evidence="1">
    <location>
        <begin position="213"/>
        <end position="231"/>
    </location>
</feature>